<feature type="chain" id="PRO_5015694567" evidence="2">
    <location>
        <begin position="22"/>
        <end position="137"/>
    </location>
</feature>
<protein>
    <submittedName>
        <fullName evidence="3">Uncharacterized protein</fullName>
    </submittedName>
</protein>
<evidence type="ECO:0000256" key="2">
    <source>
        <dbReference type="SAM" id="SignalP"/>
    </source>
</evidence>
<evidence type="ECO:0000313" key="3">
    <source>
        <dbReference type="EMBL" id="PUZ60796.1"/>
    </source>
</evidence>
<proteinExistence type="predicted"/>
<feature type="region of interest" description="Disordered" evidence="1">
    <location>
        <begin position="21"/>
        <end position="112"/>
    </location>
</feature>
<feature type="compositionally biased region" description="Low complexity" evidence="1">
    <location>
        <begin position="21"/>
        <end position="80"/>
    </location>
</feature>
<evidence type="ECO:0000256" key="1">
    <source>
        <dbReference type="SAM" id="MobiDB-lite"/>
    </source>
</evidence>
<reference evidence="3 4" key="1">
    <citation type="submission" date="2018-04" db="EMBL/GenBank/DDBJ databases">
        <title>WGS assembly of Panicum hallii var. hallii HAL2.</title>
        <authorList>
            <person name="Lovell J."/>
            <person name="Jenkins J."/>
            <person name="Lowry D."/>
            <person name="Mamidi S."/>
            <person name="Sreedasyam A."/>
            <person name="Weng X."/>
            <person name="Barry K."/>
            <person name="Bonette J."/>
            <person name="Campitelli B."/>
            <person name="Daum C."/>
            <person name="Gordon S."/>
            <person name="Gould B."/>
            <person name="Lipzen A."/>
            <person name="MacQueen A."/>
            <person name="Palacio-Mejia J."/>
            <person name="Plott C."/>
            <person name="Shakirov E."/>
            <person name="Shu S."/>
            <person name="Yoshinaga Y."/>
            <person name="Zane M."/>
            <person name="Rokhsar D."/>
            <person name="Grimwood J."/>
            <person name="Schmutz J."/>
            <person name="Juenger T."/>
        </authorList>
    </citation>
    <scope>NUCLEOTIDE SEQUENCE [LARGE SCALE GENOMIC DNA]</scope>
    <source>
        <strain evidence="4">cv. HAL2</strain>
    </source>
</reference>
<keyword evidence="2" id="KW-0732">Signal</keyword>
<organism evidence="3 4">
    <name type="scientific">Panicum hallii var. hallii</name>
    <dbReference type="NCBI Taxonomy" id="1504633"/>
    <lineage>
        <taxon>Eukaryota</taxon>
        <taxon>Viridiplantae</taxon>
        <taxon>Streptophyta</taxon>
        <taxon>Embryophyta</taxon>
        <taxon>Tracheophyta</taxon>
        <taxon>Spermatophyta</taxon>
        <taxon>Magnoliopsida</taxon>
        <taxon>Liliopsida</taxon>
        <taxon>Poales</taxon>
        <taxon>Poaceae</taxon>
        <taxon>PACMAD clade</taxon>
        <taxon>Panicoideae</taxon>
        <taxon>Panicodae</taxon>
        <taxon>Paniceae</taxon>
        <taxon>Panicinae</taxon>
        <taxon>Panicum</taxon>
        <taxon>Panicum sect. Panicum</taxon>
    </lineage>
</organism>
<dbReference type="STRING" id="1504633.A0A2T7DYY1"/>
<keyword evidence="4" id="KW-1185">Reference proteome</keyword>
<accession>A0A2T7DYY1</accession>
<feature type="compositionally biased region" description="Low complexity" evidence="1">
    <location>
        <begin position="94"/>
        <end position="105"/>
    </location>
</feature>
<gene>
    <name evidence="3" type="ORF">GQ55_4G192200</name>
</gene>
<feature type="signal peptide" evidence="2">
    <location>
        <begin position="1"/>
        <end position="21"/>
    </location>
</feature>
<name>A0A2T7DYY1_9POAL</name>
<dbReference type="EMBL" id="CM009752">
    <property type="protein sequence ID" value="PUZ60796.1"/>
    <property type="molecule type" value="Genomic_DNA"/>
</dbReference>
<sequence length="137" mass="13250">MSRITVAILFYILAVAALSAAKAPTESPKASTAPTPAKTPEAAKKAAPAKAPEATPTPSSSRKSGPAAATPTTTSSSPSSTDEDASSPPPPSTPAASSAAKGPAEGPVDASQSSIATLRSGASIVGAVGVVATMIFY</sequence>
<dbReference type="Proteomes" id="UP000244336">
    <property type="component" value="Chromosome 4"/>
</dbReference>
<evidence type="ECO:0000313" key="4">
    <source>
        <dbReference type="Proteomes" id="UP000244336"/>
    </source>
</evidence>
<dbReference type="AlphaFoldDB" id="A0A2T7DYY1"/>
<dbReference type="Gramene" id="PUZ60796">
    <property type="protein sequence ID" value="PUZ60796"/>
    <property type="gene ID" value="GQ55_4G192200"/>
</dbReference>